<sequence length="17" mass="1810">DEYKQVDVGKVGMVATA</sequence>
<dbReference type="GO" id="GO:0103068">
    <property type="term" value="F:leukotriene C4 gamma-glutamyl transferase activity"/>
    <property type="evidence" value="ECO:0007669"/>
    <property type="project" value="UniProtKB-EC"/>
</dbReference>
<protein>
    <submittedName>
        <fullName>Gamma-glutamyltranspeptidase heavy subunit</fullName>
        <ecNumber>2.3.2.2</ecNumber>
    </submittedName>
</protein>
<keyword id="KW-0903">Direct protein sequencing</keyword>
<proteinExistence type="evidence at protein level"/>
<accession>Q9R5N0</accession>
<reference key="1">
    <citation type="journal article" date="1991" name="Agric. Biol. Chem.">
        <title>Purification and properties of gamma-glutamyltranspeptidase from Bacillus subtilis (natto).</title>
        <authorList>
            <person name="Ogawa Y."/>
            <person name="Hosoyama H."/>
            <person name="Hamano M."/>
            <person name="Motai H."/>
        </authorList>
    </citation>
    <scope>PROTEIN SEQUENCE</scope>
</reference>
<organism>
    <name type="scientific">Bacillus subtilis</name>
    <dbReference type="NCBI Taxonomy" id="1423"/>
    <lineage>
        <taxon>Bacteria</taxon>
        <taxon>Bacillati</taxon>
        <taxon>Bacillota</taxon>
        <taxon>Bacilli</taxon>
        <taxon>Bacillales</taxon>
        <taxon>Bacillaceae</taxon>
        <taxon>Bacillus</taxon>
    </lineage>
</organism>
<dbReference type="EC" id="2.3.2.2"/>
<dbReference type="AlphaFoldDB" id="Q9R5N0"/>
<name>Q9R5N0_BACIU</name>